<protein>
    <submittedName>
        <fullName evidence="1">Uncharacterized protein</fullName>
    </submittedName>
</protein>
<dbReference type="EMBL" id="GBRH01201004">
    <property type="protein sequence ID" value="JAD96891.1"/>
    <property type="molecule type" value="Transcribed_RNA"/>
</dbReference>
<reference evidence="1" key="2">
    <citation type="journal article" date="2015" name="Data Brief">
        <title>Shoot transcriptome of the giant reed, Arundo donax.</title>
        <authorList>
            <person name="Barrero R.A."/>
            <person name="Guerrero F.D."/>
            <person name="Moolhuijzen P."/>
            <person name="Goolsby J.A."/>
            <person name="Tidwell J."/>
            <person name="Bellgard S.E."/>
            <person name="Bellgard M.I."/>
        </authorList>
    </citation>
    <scope>NUCLEOTIDE SEQUENCE</scope>
    <source>
        <tissue evidence="1">Shoot tissue taken approximately 20 cm above the soil surface</tissue>
    </source>
</reference>
<reference evidence="1" key="1">
    <citation type="submission" date="2014-09" db="EMBL/GenBank/DDBJ databases">
        <authorList>
            <person name="Magalhaes I.L.F."/>
            <person name="Oliveira U."/>
            <person name="Santos F.R."/>
            <person name="Vidigal T.H.D.A."/>
            <person name="Brescovit A.D."/>
            <person name="Santos A.J."/>
        </authorList>
    </citation>
    <scope>NUCLEOTIDE SEQUENCE</scope>
    <source>
        <tissue evidence="1">Shoot tissue taken approximately 20 cm above the soil surface</tissue>
    </source>
</reference>
<sequence length="34" mass="3899">MCMIRFFSSKFCKLTLCLFYLCSIYSTKCSGSSV</sequence>
<dbReference type="AlphaFoldDB" id="A0A0A9EA15"/>
<evidence type="ECO:0000313" key="1">
    <source>
        <dbReference type="EMBL" id="JAD96891.1"/>
    </source>
</evidence>
<proteinExistence type="predicted"/>
<accession>A0A0A9EA15</accession>
<organism evidence="1">
    <name type="scientific">Arundo donax</name>
    <name type="common">Giant reed</name>
    <name type="synonym">Donax arundinaceus</name>
    <dbReference type="NCBI Taxonomy" id="35708"/>
    <lineage>
        <taxon>Eukaryota</taxon>
        <taxon>Viridiplantae</taxon>
        <taxon>Streptophyta</taxon>
        <taxon>Embryophyta</taxon>
        <taxon>Tracheophyta</taxon>
        <taxon>Spermatophyta</taxon>
        <taxon>Magnoliopsida</taxon>
        <taxon>Liliopsida</taxon>
        <taxon>Poales</taxon>
        <taxon>Poaceae</taxon>
        <taxon>PACMAD clade</taxon>
        <taxon>Arundinoideae</taxon>
        <taxon>Arundineae</taxon>
        <taxon>Arundo</taxon>
    </lineage>
</organism>
<name>A0A0A9EA15_ARUDO</name>